<evidence type="ECO:0000256" key="1">
    <source>
        <dbReference type="ARBA" id="ARBA00022729"/>
    </source>
</evidence>
<reference evidence="5 6" key="1">
    <citation type="submission" date="2018-03" db="EMBL/GenBank/DDBJ databases">
        <title>Defining the species Micromonospora saelicesensis and Micromonospora noduli under the framework of genomics.</title>
        <authorList>
            <person name="Riesco R."/>
            <person name="Trujillo M.E."/>
        </authorList>
    </citation>
    <scope>NUCLEOTIDE SEQUENCE [LARGE SCALE GENOMIC DNA]</scope>
    <source>
        <strain evidence="5 6">PSN13</strain>
    </source>
</reference>
<feature type="domain" description="Phospholipase/carboxylesterase/thioesterase" evidence="4">
    <location>
        <begin position="129"/>
        <end position="220"/>
    </location>
</feature>
<evidence type="ECO:0000313" key="5">
    <source>
        <dbReference type="EMBL" id="RAO39310.1"/>
    </source>
</evidence>
<dbReference type="SUPFAM" id="SSF53474">
    <property type="entry name" value="alpha/beta-Hydrolases"/>
    <property type="match status" value="1"/>
</dbReference>
<organism evidence="5 6">
    <name type="scientific">Micromonospora saelicesensis</name>
    <dbReference type="NCBI Taxonomy" id="285676"/>
    <lineage>
        <taxon>Bacteria</taxon>
        <taxon>Bacillati</taxon>
        <taxon>Actinomycetota</taxon>
        <taxon>Actinomycetes</taxon>
        <taxon>Micromonosporales</taxon>
        <taxon>Micromonosporaceae</taxon>
        <taxon>Micromonospora</taxon>
    </lineage>
</organism>
<name>A0A328P0A1_9ACTN</name>
<keyword evidence="2" id="KW-0378">Hydrolase</keyword>
<dbReference type="GO" id="GO:0016787">
    <property type="term" value="F:hydrolase activity"/>
    <property type="evidence" value="ECO:0007669"/>
    <property type="project" value="UniProtKB-KW"/>
</dbReference>
<dbReference type="RefSeq" id="WP_112673076.1">
    <property type="nucleotide sequence ID" value="NZ_PYAG01000001.1"/>
</dbReference>
<feature type="region of interest" description="Disordered" evidence="3">
    <location>
        <begin position="1"/>
        <end position="37"/>
    </location>
</feature>
<dbReference type="Proteomes" id="UP000249419">
    <property type="component" value="Unassembled WGS sequence"/>
</dbReference>
<dbReference type="PANTHER" id="PTHR43037">
    <property type="entry name" value="UNNAMED PRODUCT-RELATED"/>
    <property type="match status" value="1"/>
</dbReference>
<dbReference type="InterPro" id="IPR003140">
    <property type="entry name" value="PLipase/COase/thioEstase"/>
</dbReference>
<dbReference type="Pfam" id="PF02230">
    <property type="entry name" value="Abhydrolase_2"/>
    <property type="match status" value="1"/>
</dbReference>
<evidence type="ECO:0000256" key="3">
    <source>
        <dbReference type="SAM" id="MobiDB-lite"/>
    </source>
</evidence>
<proteinExistence type="predicted"/>
<dbReference type="InterPro" id="IPR029058">
    <property type="entry name" value="AB_hydrolase_fold"/>
</dbReference>
<comment type="caution">
    <text evidence="5">The sequence shown here is derived from an EMBL/GenBank/DDBJ whole genome shotgun (WGS) entry which is preliminary data.</text>
</comment>
<accession>A0A328P0A1</accession>
<evidence type="ECO:0000259" key="4">
    <source>
        <dbReference type="Pfam" id="PF02230"/>
    </source>
</evidence>
<keyword evidence="1" id="KW-0732">Signal</keyword>
<dbReference type="PANTHER" id="PTHR43037:SF5">
    <property type="entry name" value="FERULOYL ESTERASE"/>
    <property type="match status" value="1"/>
</dbReference>
<evidence type="ECO:0000256" key="2">
    <source>
        <dbReference type="ARBA" id="ARBA00022801"/>
    </source>
</evidence>
<evidence type="ECO:0000313" key="6">
    <source>
        <dbReference type="Proteomes" id="UP000249419"/>
    </source>
</evidence>
<dbReference type="InterPro" id="IPR050955">
    <property type="entry name" value="Plant_Biomass_Hydrol_Est"/>
</dbReference>
<protein>
    <recommendedName>
        <fullName evidence="4">Phospholipase/carboxylesterase/thioesterase domain-containing protein</fullName>
    </recommendedName>
</protein>
<gene>
    <name evidence="5" type="ORF">PSN13_00334</name>
</gene>
<dbReference type="AlphaFoldDB" id="A0A328P0A1"/>
<sequence>MSDSAPSHWDPAPSPRDGRLTARRHPPVASGRTGLVPMTGPDGDRLALGYAPEPATDGSAYRLVLLLHGAGGSARQGLDLLLPVADAQHLLLVAPDSSAASWDLIAGGFGADVGRIDGLLATVFDTYPVADVTVGGFSDGASYALSLGLANGDLVDAVLAFSPGFAAPPVTHGQPRIFISHGVDDRVLPIDMCSRRLVPRLHDLGYDVTYQEFPGGHDIPAPIRDSAIAWLTALPPRAGNHS</sequence>
<dbReference type="EMBL" id="PYAG01000001">
    <property type="protein sequence ID" value="RAO39310.1"/>
    <property type="molecule type" value="Genomic_DNA"/>
</dbReference>
<dbReference type="Gene3D" id="3.40.50.1820">
    <property type="entry name" value="alpha/beta hydrolase"/>
    <property type="match status" value="1"/>
</dbReference>